<sequence>MTDQPVATYIVSVFEKPHWRTVLTTKDRAKALAMAKKIGDKVRVEEITPKAKRR</sequence>
<dbReference type="EMBL" id="JBHRVD010000001">
    <property type="protein sequence ID" value="MFC3324430.1"/>
    <property type="molecule type" value="Genomic_DNA"/>
</dbReference>
<keyword evidence="2" id="KW-1185">Reference proteome</keyword>
<organism evidence="1 2">
    <name type="scientific">Mesorhizobium cantuariense</name>
    <dbReference type="NCBI Taxonomy" id="1300275"/>
    <lineage>
        <taxon>Bacteria</taxon>
        <taxon>Pseudomonadati</taxon>
        <taxon>Pseudomonadota</taxon>
        <taxon>Alphaproteobacteria</taxon>
        <taxon>Hyphomicrobiales</taxon>
        <taxon>Phyllobacteriaceae</taxon>
        <taxon>Mesorhizobium</taxon>
    </lineage>
</organism>
<proteinExistence type="predicted"/>
<evidence type="ECO:0000313" key="1">
    <source>
        <dbReference type="EMBL" id="MFC3324430.1"/>
    </source>
</evidence>
<accession>A0ABV7MST9</accession>
<dbReference type="Proteomes" id="UP001595648">
    <property type="component" value="Unassembled WGS sequence"/>
</dbReference>
<name>A0ABV7MST9_9HYPH</name>
<comment type="caution">
    <text evidence="1">The sequence shown here is derived from an EMBL/GenBank/DDBJ whole genome shotgun (WGS) entry which is preliminary data.</text>
</comment>
<gene>
    <name evidence="1" type="ORF">ACFOJ9_22080</name>
</gene>
<dbReference type="RefSeq" id="WP_378981278.1">
    <property type="nucleotide sequence ID" value="NZ_JBHRVD010000001.1"/>
</dbReference>
<evidence type="ECO:0000313" key="2">
    <source>
        <dbReference type="Proteomes" id="UP001595648"/>
    </source>
</evidence>
<protein>
    <recommendedName>
        <fullName evidence="3">DUF2188 domain-containing protein</fullName>
    </recommendedName>
</protein>
<evidence type="ECO:0008006" key="3">
    <source>
        <dbReference type="Google" id="ProtNLM"/>
    </source>
</evidence>
<reference evidence="2" key="1">
    <citation type="journal article" date="2019" name="Int. J. Syst. Evol. Microbiol.">
        <title>The Global Catalogue of Microorganisms (GCM) 10K type strain sequencing project: providing services to taxonomists for standard genome sequencing and annotation.</title>
        <authorList>
            <consortium name="The Broad Institute Genomics Platform"/>
            <consortium name="The Broad Institute Genome Sequencing Center for Infectious Disease"/>
            <person name="Wu L."/>
            <person name="Ma J."/>
        </authorList>
    </citation>
    <scope>NUCLEOTIDE SEQUENCE [LARGE SCALE GENOMIC DNA]</scope>
    <source>
        <strain evidence="2">ICMP 19515</strain>
    </source>
</reference>